<keyword evidence="1" id="KW-0449">Lipoprotein</keyword>
<dbReference type="SUPFAM" id="SSF48452">
    <property type="entry name" value="TPR-like"/>
    <property type="match status" value="1"/>
</dbReference>
<dbReference type="Pfam" id="PF12771">
    <property type="entry name" value="SusD-like_2"/>
    <property type="match status" value="1"/>
</dbReference>
<dbReference type="InterPro" id="IPR041662">
    <property type="entry name" value="SusD-like_2"/>
</dbReference>
<protein>
    <submittedName>
        <fullName evidence="1">SusD/RagB family nutrient-binding outer membrane lipoprotein</fullName>
    </submittedName>
</protein>
<sequence>MKKLLIYILPFLVALSSCRDLEEINVNPNLPLETHPQFQLTKIQWDAFREKAGTGPLYATKMLVQTDGVNSGQYYQWDRGSFEDFGNLRDIQKMMEEAQQLESNAYIALAKFFRSFYFYSLTLTFGDIPYAQALQGETDSNFTPVYNSQKEVFLGILKELEEANTLLSEEAGSIAGDIIFDGDITQWQKTINAFRLKVLMSLSHKVGDSEFNIKSTFVQIVQNEPLFESTEDNAQLVFLDQEGNRYPEFNSSGYGSGMYMDSTFVKRLQIHQDPRLFIYCTQTKNAKEAGKAINDFTAYEGGDPAVPYSKVNDKALAGNVSKVNERYHKDPTNEPMVLIGYPEQQFILAEAVVRGWINGDANAYYQSGVKGSFKFYEMHAEGYEQYVDENAANHYLALTENDLDQVATAEEKIELIILQRYFQTFQQSGWTAFFEHLRTGYPSFRRPDGVDIPFRWIYPQSEYNYNTENVSIAIERQFGAGNDKINQEVWWLQ</sequence>
<dbReference type="Gene3D" id="1.25.40.390">
    <property type="match status" value="1"/>
</dbReference>
<dbReference type="InterPro" id="IPR011990">
    <property type="entry name" value="TPR-like_helical_dom_sf"/>
</dbReference>
<gene>
    <name evidence="1" type="ORF">AAG747_21190</name>
</gene>
<name>A0AAW9S991_9BACT</name>
<proteinExistence type="predicted"/>
<keyword evidence="2" id="KW-1185">Reference proteome</keyword>
<organism evidence="1 2">
    <name type="scientific">Rapidithrix thailandica</name>
    <dbReference type="NCBI Taxonomy" id="413964"/>
    <lineage>
        <taxon>Bacteria</taxon>
        <taxon>Pseudomonadati</taxon>
        <taxon>Bacteroidota</taxon>
        <taxon>Cytophagia</taxon>
        <taxon>Cytophagales</taxon>
        <taxon>Flammeovirgaceae</taxon>
        <taxon>Rapidithrix</taxon>
    </lineage>
</organism>
<comment type="caution">
    <text evidence="1">The sequence shown here is derived from an EMBL/GenBank/DDBJ whole genome shotgun (WGS) entry which is preliminary data.</text>
</comment>
<dbReference type="PROSITE" id="PS51257">
    <property type="entry name" value="PROKAR_LIPOPROTEIN"/>
    <property type="match status" value="1"/>
</dbReference>
<dbReference type="AlphaFoldDB" id="A0AAW9S991"/>
<accession>A0AAW9S991</accession>
<reference evidence="1 2" key="1">
    <citation type="submission" date="2024-04" db="EMBL/GenBank/DDBJ databases">
        <title>Novel genus in family Flammeovirgaceae.</title>
        <authorList>
            <person name="Nguyen T.H."/>
            <person name="Vuong T.Q."/>
            <person name="Le H."/>
            <person name="Kim S.-G."/>
        </authorList>
    </citation>
    <scope>NUCLEOTIDE SEQUENCE [LARGE SCALE GENOMIC DNA]</scope>
    <source>
        <strain evidence="1 2">JCM 23209</strain>
    </source>
</reference>
<dbReference type="Proteomes" id="UP001403385">
    <property type="component" value="Unassembled WGS sequence"/>
</dbReference>
<dbReference type="EMBL" id="JBDKWZ010000014">
    <property type="protein sequence ID" value="MEN7550448.1"/>
    <property type="molecule type" value="Genomic_DNA"/>
</dbReference>
<evidence type="ECO:0000313" key="2">
    <source>
        <dbReference type="Proteomes" id="UP001403385"/>
    </source>
</evidence>
<dbReference type="RefSeq" id="WP_346823230.1">
    <property type="nucleotide sequence ID" value="NZ_JBDKWZ010000014.1"/>
</dbReference>
<evidence type="ECO:0000313" key="1">
    <source>
        <dbReference type="EMBL" id="MEN7550448.1"/>
    </source>
</evidence>